<dbReference type="EMBL" id="PPCV01000004">
    <property type="protein sequence ID" value="RXW32254.1"/>
    <property type="molecule type" value="Genomic_DNA"/>
</dbReference>
<keyword evidence="2" id="KW-1185">Reference proteome</keyword>
<comment type="caution">
    <text evidence="1">The sequence shown here is derived from an EMBL/GenBank/DDBJ whole genome shotgun (WGS) entry which is preliminary data.</text>
</comment>
<name>A0A4Q2EIL9_9ACTN</name>
<gene>
    <name evidence="1" type="ORF">C1706_06730</name>
</gene>
<organism evidence="1 2">
    <name type="scientific">Propioniciclava flava</name>
    <dbReference type="NCBI Taxonomy" id="2072026"/>
    <lineage>
        <taxon>Bacteria</taxon>
        <taxon>Bacillati</taxon>
        <taxon>Actinomycetota</taxon>
        <taxon>Actinomycetes</taxon>
        <taxon>Propionibacteriales</taxon>
        <taxon>Propionibacteriaceae</taxon>
        <taxon>Propioniciclava</taxon>
    </lineage>
</organism>
<dbReference type="AlphaFoldDB" id="A0A4Q2EIL9"/>
<dbReference type="RefSeq" id="WP_129458463.1">
    <property type="nucleotide sequence ID" value="NZ_PPCV01000004.1"/>
</dbReference>
<proteinExistence type="predicted"/>
<reference evidence="1 2" key="1">
    <citation type="submission" date="2018-01" db="EMBL/GenBank/DDBJ databases">
        <title>Lactibacter flavus gen. nov., sp. nov., a novel bacterium of the family Propionibacteriaceae isolated from raw milk and dairy products.</title>
        <authorList>
            <person name="Wenning M."/>
            <person name="Breitenwieser F."/>
            <person name="Huptas C."/>
            <person name="von Neubeck M."/>
            <person name="Busse H.-J."/>
            <person name="Scherer S."/>
        </authorList>
    </citation>
    <scope>NUCLEOTIDE SEQUENCE [LARGE SCALE GENOMIC DNA]</scope>
    <source>
        <strain evidence="1 2">VG341</strain>
    </source>
</reference>
<protein>
    <submittedName>
        <fullName evidence="1">Uncharacterized protein</fullName>
    </submittedName>
</protein>
<accession>A0A4Q2EIL9</accession>
<evidence type="ECO:0000313" key="2">
    <source>
        <dbReference type="Proteomes" id="UP000290624"/>
    </source>
</evidence>
<sequence length="194" mass="20445">MQQGDTDPVAGLVPPLVVGERVSVLLTPVDGQPTEVLGFVTDLTDDLLTVLDRHGEAHEGRRREVAALRRVPLARGRRPQATPRDLLDALADRAQAPGAPWVTRITDLLAGQTPPASVPAWGPTASFGAVTARMEGEWVTVPGGDVTVWRAAAWWATRMGARSVQVRVPDDEASHAVAQALLAAGFTSLDGAAA</sequence>
<dbReference type="OrthoDB" id="3837934at2"/>
<dbReference type="Proteomes" id="UP000290624">
    <property type="component" value="Unassembled WGS sequence"/>
</dbReference>
<evidence type="ECO:0000313" key="1">
    <source>
        <dbReference type="EMBL" id="RXW32254.1"/>
    </source>
</evidence>